<feature type="domain" description="Tll0287-like" evidence="1">
    <location>
        <begin position="88"/>
        <end position="193"/>
    </location>
</feature>
<name>W4LAG1_9BACT</name>
<evidence type="ECO:0000259" key="1">
    <source>
        <dbReference type="Pfam" id="PF11845"/>
    </source>
</evidence>
<comment type="caution">
    <text evidence="2">The sequence shown here is derived from an EMBL/GenBank/DDBJ whole genome shotgun (WGS) entry which is preliminary data.</text>
</comment>
<dbReference type="Pfam" id="PF11845">
    <property type="entry name" value="Tll0287-like"/>
    <property type="match status" value="1"/>
</dbReference>
<dbReference type="EMBL" id="AZHX01002387">
    <property type="protein sequence ID" value="ETW94904.1"/>
    <property type="molecule type" value="Genomic_DNA"/>
</dbReference>
<dbReference type="Proteomes" id="UP000019140">
    <property type="component" value="Unassembled WGS sequence"/>
</dbReference>
<dbReference type="PATRIC" id="fig|1429439.4.peg.8093"/>
<sequence length="289" mass="32425">MTKPSWVITVLVLTVTAIYLFAQAPEPLPVEEAASGKQIPIETVLTLVAAENDTVRALWTREIVGAGKKAGLAFDEDWRDQEVEAGPLPALFLREAATSLEKHPIRLSLFLGSDFPINASNLFTGRQEEMFKTIKQTHQPQFFFAEDTRLYTAMFPDLASVKPCVTCHNQHPDTPKADWVLDDVMGATTWSYPKASVTMDEFMEIIAALRKSFRDAYEGYLEKAATFSKPPLVGDQWPRDGGYTLPSAEAFLKEFTRRASARTVDLLLSPLEAEPKTARIRDERRMARK</sequence>
<dbReference type="InterPro" id="IPR021796">
    <property type="entry name" value="Tll0287-like_dom"/>
</dbReference>
<proteinExistence type="predicted"/>
<accession>W4LAG1</accession>
<keyword evidence="3" id="KW-1185">Reference proteome</keyword>
<organism evidence="2 3">
    <name type="scientific">Candidatus Entotheonella gemina</name>
    <dbReference type="NCBI Taxonomy" id="1429439"/>
    <lineage>
        <taxon>Bacteria</taxon>
        <taxon>Pseudomonadati</taxon>
        <taxon>Nitrospinota/Tectimicrobiota group</taxon>
        <taxon>Candidatus Tectimicrobiota</taxon>
        <taxon>Candidatus Entotheonellia</taxon>
        <taxon>Candidatus Entotheonellales</taxon>
        <taxon>Candidatus Entotheonellaceae</taxon>
        <taxon>Candidatus Entotheonella</taxon>
    </lineage>
</organism>
<evidence type="ECO:0000313" key="2">
    <source>
        <dbReference type="EMBL" id="ETW94904.1"/>
    </source>
</evidence>
<reference evidence="2 3" key="1">
    <citation type="journal article" date="2014" name="Nature">
        <title>An environmental bacterial taxon with a large and distinct metabolic repertoire.</title>
        <authorList>
            <person name="Wilson M.C."/>
            <person name="Mori T."/>
            <person name="Ruckert C."/>
            <person name="Uria A.R."/>
            <person name="Helf M.J."/>
            <person name="Takada K."/>
            <person name="Gernert C."/>
            <person name="Steffens U.A."/>
            <person name="Heycke N."/>
            <person name="Schmitt S."/>
            <person name="Rinke C."/>
            <person name="Helfrich E.J."/>
            <person name="Brachmann A.O."/>
            <person name="Gurgui C."/>
            <person name="Wakimoto T."/>
            <person name="Kracht M."/>
            <person name="Crusemann M."/>
            <person name="Hentschel U."/>
            <person name="Abe I."/>
            <person name="Matsunaga S."/>
            <person name="Kalinowski J."/>
            <person name="Takeyama H."/>
            <person name="Piel J."/>
        </authorList>
    </citation>
    <scope>NUCLEOTIDE SEQUENCE [LARGE SCALE GENOMIC DNA]</scope>
    <source>
        <strain evidence="3">TSY2</strain>
    </source>
</reference>
<dbReference type="AlphaFoldDB" id="W4LAG1"/>
<protein>
    <recommendedName>
        <fullName evidence="1">Tll0287-like domain-containing protein</fullName>
    </recommendedName>
</protein>
<dbReference type="HOGENOM" id="CLU_962014_0_0_7"/>
<evidence type="ECO:0000313" key="3">
    <source>
        <dbReference type="Proteomes" id="UP000019140"/>
    </source>
</evidence>
<gene>
    <name evidence="2" type="ORF">ETSY2_48955</name>
</gene>